<evidence type="ECO:0000313" key="1">
    <source>
        <dbReference type="EMBL" id="PRQ73553.1"/>
    </source>
</evidence>
<reference evidence="1 2" key="1">
    <citation type="journal article" date="2018" name="Elife">
        <title>Functional genomics of lipid metabolism in the oleaginous yeast Rhodosporidium toruloides.</title>
        <authorList>
            <person name="Coradetti S.T."/>
            <person name="Pinel D."/>
            <person name="Geiselman G."/>
            <person name="Ito M."/>
            <person name="Mondo S."/>
            <person name="Reilly M.C."/>
            <person name="Cheng Y.F."/>
            <person name="Bauer S."/>
            <person name="Grigoriev I."/>
            <person name="Gladden J.M."/>
            <person name="Simmons B.A."/>
            <person name="Brem R."/>
            <person name="Arkin A.P."/>
            <person name="Skerker J.M."/>
        </authorList>
    </citation>
    <scope>NUCLEOTIDE SEQUENCE [LARGE SCALE GENOMIC DNA]</scope>
    <source>
        <strain evidence="1 2">NBRC 0880</strain>
    </source>
</reference>
<dbReference type="EMBL" id="LCTV02000007">
    <property type="protein sequence ID" value="PRQ73553.1"/>
    <property type="molecule type" value="Genomic_DNA"/>
</dbReference>
<dbReference type="Proteomes" id="UP000239560">
    <property type="component" value="Unassembled WGS sequence"/>
</dbReference>
<name>A0A2T0A6C1_RHOTO</name>
<evidence type="ECO:0000313" key="2">
    <source>
        <dbReference type="Proteomes" id="UP000239560"/>
    </source>
</evidence>
<protein>
    <submittedName>
        <fullName evidence="1">Uncharacterized protein</fullName>
    </submittedName>
</protein>
<dbReference type="AlphaFoldDB" id="A0A2T0A6C1"/>
<sequence length="249" mass="28573">MSTVSPRQCDGNESASLRSRALPTTSVLDLLAEQPRCANVELWFGFSKVSQRPPNKPCHHPRQLILRKSVPEMLYTALTTPVVTVLDTLAVEFKPPFASDFSLFASLRHLRLHLPYAPYKETHNIYKWRQGLYGEMHTALRSLPSTVKRFSLVRPRNWSYNFFLFGRLELVQALPNSLEQLDYDGFANPDQLDNLLRSLTHGRLRTLGLRTHGLGNSVQLADWCAQHGYALQEFDGLLFDIPFLFWMSR</sequence>
<gene>
    <name evidence="1" type="ORF">AAT19DRAFT_15120</name>
</gene>
<comment type="caution">
    <text evidence="1">The sequence shown here is derived from an EMBL/GenBank/DDBJ whole genome shotgun (WGS) entry which is preliminary data.</text>
</comment>
<proteinExistence type="predicted"/>
<accession>A0A2T0A6C1</accession>
<organism evidence="1 2">
    <name type="scientific">Rhodotorula toruloides</name>
    <name type="common">Yeast</name>
    <name type="synonym">Rhodosporidium toruloides</name>
    <dbReference type="NCBI Taxonomy" id="5286"/>
    <lineage>
        <taxon>Eukaryota</taxon>
        <taxon>Fungi</taxon>
        <taxon>Dikarya</taxon>
        <taxon>Basidiomycota</taxon>
        <taxon>Pucciniomycotina</taxon>
        <taxon>Microbotryomycetes</taxon>
        <taxon>Sporidiobolales</taxon>
        <taxon>Sporidiobolaceae</taxon>
        <taxon>Rhodotorula</taxon>
    </lineage>
</organism>